<comment type="subcellular location">
    <subcellularLocation>
        <location evidence="1">Membrane</location>
        <topology evidence="1">Multi-pass membrane protein</topology>
    </subcellularLocation>
</comment>
<evidence type="ECO:0000256" key="2">
    <source>
        <dbReference type="ARBA" id="ARBA00022692"/>
    </source>
</evidence>
<evidence type="ECO:0000256" key="5">
    <source>
        <dbReference type="SAM" id="Phobius"/>
    </source>
</evidence>
<feature type="transmembrane region" description="Helical" evidence="5">
    <location>
        <begin position="79"/>
        <end position="98"/>
    </location>
</feature>
<evidence type="ECO:0000256" key="3">
    <source>
        <dbReference type="ARBA" id="ARBA00022989"/>
    </source>
</evidence>
<reference evidence="6" key="1">
    <citation type="submission" date="2020-05" db="EMBL/GenBank/DDBJ databases">
        <title>High-Quality Genomes of Partial-Nitritation/Anammox System by Hierarchical Clustering Based Hybrid Assembly.</title>
        <authorList>
            <person name="Liu L."/>
            <person name="Wang Y."/>
            <person name="Che Y."/>
            <person name="Chen Y."/>
            <person name="Xia Y."/>
            <person name="Luo R."/>
            <person name="Cheng S.H."/>
            <person name="Zheng C."/>
            <person name="Zhang T."/>
        </authorList>
    </citation>
    <scope>NUCLEOTIDE SEQUENCE</scope>
    <source>
        <strain evidence="6">H1_PAT1</strain>
    </source>
</reference>
<keyword evidence="4 5" id="KW-0472">Membrane</keyword>
<dbReference type="Proteomes" id="UP000710385">
    <property type="component" value="Unassembled WGS sequence"/>
</dbReference>
<feature type="transmembrane region" description="Helical" evidence="5">
    <location>
        <begin position="55"/>
        <end position="73"/>
    </location>
</feature>
<evidence type="ECO:0000313" key="7">
    <source>
        <dbReference type="Proteomes" id="UP000710385"/>
    </source>
</evidence>
<gene>
    <name evidence="6" type="ORF">HS096_03095</name>
</gene>
<evidence type="ECO:0000256" key="1">
    <source>
        <dbReference type="ARBA" id="ARBA00004141"/>
    </source>
</evidence>
<dbReference type="EMBL" id="JABTTY010000001">
    <property type="protein sequence ID" value="MBE7525348.1"/>
    <property type="molecule type" value="Genomic_DNA"/>
</dbReference>
<proteinExistence type="predicted"/>
<feature type="transmembrane region" description="Helical" evidence="5">
    <location>
        <begin position="26"/>
        <end position="43"/>
    </location>
</feature>
<keyword evidence="3 5" id="KW-1133">Transmembrane helix</keyword>
<evidence type="ECO:0000313" key="6">
    <source>
        <dbReference type="EMBL" id="MBE7525348.1"/>
    </source>
</evidence>
<comment type="caution">
    <text evidence="6">The sequence shown here is derived from an EMBL/GenBank/DDBJ whole genome shotgun (WGS) entry which is preliminary data.</text>
</comment>
<name>A0A928TT85_UNCKA</name>
<accession>A0A928TT85</accession>
<dbReference type="Pfam" id="PF09685">
    <property type="entry name" value="MamF_MmsF"/>
    <property type="match status" value="1"/>
</dbReference>
<dbReference type="InterPro" id="IPR019109">
    <property type="entry name" value="MamF_MmsF"/>
</dbReference>
<evidence type="ECO:0000256" key="4">
    <source>
        <dbReference type="ARBA" id="ARBA00023136"/>
    </source>
</evidence>
<sequence>MEHQTPPKTGSVIPKFEAKDIEENKAMAAISYIGILCLIPLILKKDSRFAQEHAKQGFVLFVAELAVWILGMLPVIGWFLIGPVGSIVAIVISIIALLKTLQGEFWEIPLLGQYRNKVNF</sequence>
<keyword evidence="2 5" id="KW-0812">Transmembrane</keyword>
<dbReference type="AlphaFoldDB" id="A0A928TT85"/>
<protein>
    <submittedName>
        <fullName evidence="6">DUF4870 domain-containing protein</fullName>
    </submittedName>
</protein>
<organism evidence="6 7">
    <name type="scientific">candidate division WWE3 bacterium</name>
    <dbReference type="NCBI Taxonomy" id="2053526"/>
    <lineage>
        <taxon>Bacteria</taxon>
        <taxon>Katanobacteria</taxon>
    </lineage>
</organism>